<sequence>MECSVWAVGDYASWGDRFSEVGTNLVAVVGVEGLDVLDVATGHGPTAIAAARAGGRVTGLDLTPELLAIARRRGDAAGVRIEWVEADMTAMPFPDRSFDRVLSTFGAMAAPDQRAMAAELVRVCRPGGAIASTAWSPDSVYSKIGGIVFGLLAVDEEPNHQANEEPGPMPTDWADPDAVRSIFADLPVSVETTACTVTVRWPSADALLDALPEFGPLAWAVEELRTDGRWDAARRALTEMLVAESSSDAELVIDVPYVLTLATLHG</sequence>
<evidence type="ECO:0000259" key="1">
    <source>
        <dbReference type="Pfam" id="PF13649"/>
    </source>
</evidence>
<dbReference type="GO" id="GO:0008168">
    <property type="term" value="F:methyltransferase activity"/>
    <property type="evidence" value="ECO:0007669"/>
    <property type="project" value="UniProtKB-KW"/>
</dbReference>
<name>A0A543GHW3_9PSEU</name>
<dbReference type="Pfam" id="PF13649">
    <property type="entry name" value="Methyltransf_25"/>
    <property type="match status" value="1"/>
</dbReference>
<keyword evidence="2" id="KW-0489">Methyltransferase</keyword>
<gene>
    <name evidence="2" type="ORF">FB388_3063</name>
</gene>
<dbReference type="SUPFAM" id="SSF53335">
    <property type="entry name" value="S-adenosyl-L-methionine-dependent methyltransferases"/>
    <property type="match status" value="1"/>
</dbReference>
<keyword evidence="2" id="KW-0808">Transferase</keyword>
<dbReference type="CDD" id="cd02440">
    <property type="entry name" value="AdoMet_MTases"/>
    <property type="match status" value="1"/>
</dbReference>
<keyword evidence="3" id="KW-1185">Reference proteome</keyword>
<dbReference type="PANTHER" id="PTHR43591:SF24">
    <property type="entry name" value="2-METHOXY-6-POLYPRENYL-1,4-BENZOQUINOL METHYLASE, MITOCHONDRIAL"/>
    <property type="match status" value="1"/>
</dbReference>
<organism evidence="2 3">
    <name type="scientific">Pseudonocardia cypriaca</name>
    <dbReference type="NCBI Taxonomy" id="882449"/>
    <lineage>
        <taxon>Bacteria</taxon>
        <taxon>Bacillati</taxon>
        <taxon>Actinomycetota</taxon>
        <taxon>Actinomycetes</taxon>
        <taxon>Pseudonocardiales</taxon>
        <taxon>Pseudonocardiaceae</taxon>
        <taxon>Pseudonocardia</taxon>
    </lineage>
</organism>
<dbReference type="PANTHER" id="PTHR43591">
    <property type="entry name" value="METHYLTRANSFERASE"/>
    <property type="match status" value="1"/>
</dbReference>
<evidence type="ECO:0000313" key="3">
    <source>
        <dbReference type="Proteomes" id="UP000319818"/>
    </source>
</evidence>
<dbReference type="Proteomes" id="UP000319818">
    <property type="component" value="Unassembled WGS sequence"/>
</dbReference>
<proteinExistence type="predicted"/>
<reference evidence="2 3" key="1">
    <citation type="submission" date="2019-06" db="EMBL/GenBank/DDBJ databases">
        <title>Sequencing the genomes of 1000 actinobacteria strains.</title>
        <authorList>
            <person name="Klenk H.-P."/>
        </authorList>
    </citation>
    <scope>NUCLEOTIDE SEQUENCE [LARGE SCALE GENOMIC DNA]</scope>
    <source>
        <strain evidence="2 3">DSM 45511</strain>
    </source>
</reference>
<dbReference type="OrthoDB" id="279734at2"/>
<comment type="caution">
    <text evidence="2">The sequence shown here is derived from an EMBL/GenBank/DDBJ whole genome shotgun (WGS) entry which is preliminary data.</text>
</comment>
<dbReference type="InterPro" id="IPR041698">
    <property type="entry name" value="Methyltransf_25"/>
</dbReference>
<accession>A0A543GHW3</accession>
<protein>
    <submittedName>
        <fullName evidence="2">Methyltransferase family protein</fullName>
    </submittedName>
</protein>
<dbReference type="GO" id="GO:0032259">
    <property type="term" value="P:methylation"/>
    <property type="evidence" value="ECO:0007669"/>
    <property type="project" value="UniProtKB-KW"/>
</dbReference>
<feature type="domain" description="Methyltransferase" evidence="1">
    <location>
        <begin position="36"/>
        <end position="128"/>
    </location>
</feature>
<dbReference type="EMBL" id="VFPH01000001">
    <property type="protein sequence ID" value="TQM45663.1"/>
    <property type="molecule type" value="Genomic_DNA"/>
</dbReference>
<dbReference type="AlphaFoldDB" id="A0A543GHW3"/>
<dbReference type="Gene3D" id="3.40.50.150">
    <property type="entry name" value="Vaccinia Virus protein VP39"/>
    <property type="match status" value="1"/>
</dbReference>
<dbReference type="RefSeq" id="WP_142101400.1">
    <property type="nucleotide sequence ID" value="NZ_VFPH01000001.1"/>
</dbReference>
<evidence type="ECO:0000313" key="2">
    <source>
        <dbReference type="EMBL" id="TQM45663.1"/>
    </source>
</evidence>
<dbReference type="InterPro" id="IPR029063">
    <property type="entry name" value="SAM-dependent_MTases_sf"/>
</dbReference>